<feature type="region of interest" description="Disordered" evidence="1">
    <location>
        <begin position="231"/>
        <end position="276"/>
    </location>
</feature>
<name>A0ABU0LK33_XANAG</name>
<sequence>MADYYPLLARAVSSLPQNTAEARKAVFDRARTALLRQLRGVDPPLPEGEITRERLGLEEAIRRLEADHAPQDNVKAEPDAPEPATAPVAAAGEREPSAAPAAPSTASAETTAQDVASQEASSQEASFQDTPSQDKASQESSSRDMATPPAEPSVSEAAAPTEETTTRRGAVRRGEVRSREPATPVRPSVRAVEPRQASWTRFALWAVLALVVLGGIVAAVVGLGLFSSGPQTAQTSPAAAPSAPAEQPKSEDRVASSASSNAGEAARRAPAPTRAVGAQRAVLLEESPGGTSPPQTFEGTVTWKTETFNAGPGLPPDIGLRGEIVIPERQIAMSFVLRRNADQTLPASHTIEISFKLPQDFAFGGVANVPGVRAKPSQQAQGAPLAGLSVKVSPTLFLIGLSPSAADRQRNLALLQLSPWFDVPVVYTNNKKAVFVFEKGQAGDQAFNDAFSAWGELIQPPPQQQQQPAPAE</sequence>
<evidence type="ECO:0000256" key="2">
    <source>
        <dbReference type="SAM" id="Phobius"/>
    </source>
</evidence>
<evidence type="ECO:0000313" key="3">
    <source>
        <dbReference type="EMBL" id="MDQ0507500.1"/>
    </source>
</evidence>
<feature type="compositionally biased region" description="Polar residues" evidence="1">
    <location>
        <begin position="130"/>
        <end position="144"/>
    </location>
</feature>
<feature type="compositionally biased region" description="Low complexity" evidence="1">
    <location>
        <begin position="146"/>
        <end position="163"/>
    </location>
</feature>
<evidence type="ECO:0000256" key="1">
    <source>
        <dbReference type="SAM" id="MobiDB-lite"/>
    </source>
</evidence>
<feature type="region of interest" description="Disordered" evidence="1">
    <location>
        <begin position="63"/>
        <end position="194"/>
    </location>
</feature>
<accession>A0ABU0LK33</accession>
<keyword evidence="4" id="KW-1185">Reference proteome</keyword>
<keyword evidence="2" id="KW-1133">Transmembrane helix</keyword>
<feature type="compositionally biased region" description="Basic and acidic residues" evidence="1">
    <location>
        <begin position="63"/>
        <end position="78"/>
    </location>
</feature>
<evidence type="ECO:0008006" key="5">
    <source>
        <dbReference type="Google" id="ProtNLM"/>
    </source>
</evidence>
<dbReference type="EMBL" id="JAUSVY010000022">
    <property type="protein sequence ID" value="MDQ0507500.1"/>
    <property type="molecule type" value="Genomic_DNA"/>
</dbReference>
<feature type="compositionally biased region" description="Low complexity" evidence="1">
    <location>
        <begin position="255"/>
        <end position="276"/>
    </location>
</feature>
<protein>
    <recommendedName>
        <fullName evidence="5">CheA signal transduction histidine kinase</fullName>
    </recommendedName>
</protein>
<feature type="compositionally biased region" description="Low complexity" evidence="1">
    <location>
        <begin position="82"/>
        <end position="129"/>
    </location>
</feature>
<organism evidence="3 4">
    <name type="scientific">Xanthobacter agilis</name>
    <dbReference type="NCBI Taxonomy" id="47492"/>
    <lineage>
        <taxon>Bacteria</taxon>
        <taxon>Pseudomonadati</taxon>
        <taxon>Pseudomonadota</taxon>
        <taxon>Alphaproteobacteria</taxon>
        <taxon>Hyphomicrobiales</taxon>
        <taxon>Xanthobacteraceae</taxon>
        <taxon>Xanthobacter</taxon>
    </lineage>
</organism>
<evidence type="ECO:0000313" key="4">
    <source>
        <dbReference type="Proteomes" id="UP001241747"/>
    </source>
</evidence>
<keyword evidence="2" id="KW-0812">Transmembrane</keyword>
<proteinExistence type="predicted"/>
<keyword evidence="2" id="KW-0472">Membrane</keyword>
<comment type="caution">
    <text evidence="3">The sequence shown here is derived from an EMBL/GenBank/DDBJ whole genome shotgun (WGS) entry which is preliminary data.</text>
</comment>
<dbReference type="Proteomes" id="UP001241747">
    <property type="component" value="Unassembled WGS sequence"/>
</dbReference>
<feature type="compositionally biased region" description="Low complexity" evidence="1">
    <location>
        <begin position="231"/>
        <end position="245"/>
    </location>
</feature>
<dbReference type="RefSeq" id="WP_307500726.1">
    <property type="nucleotide sequence ID" value="NZ_JAUSVY010000022.1"/>
</dbReference>
<reference evidence="3 4" key="1">
    <citation type="submission" date="2023-07" db="EMBL/GenBank/DDBJ databases">
        <title>Genomic Encyclopedia of Type Strains, Phase IV (KMG-IV): sequencing the most valuable type-strain genomes for metagenomic binning, comparative biology and taxonomic classification.</title>
        <authorList>
            <person name="Goeker M."/>
        </authorList>
    </citation>
    <scope>NUCLEOTIDE SEQUENCE [LARGE SCALE GENOMIC DNA]</scope>
    <source>
        <strain evidence="3 4">DSM 3770</strain>
    </source>
</reference>
<feature type="transmembrane region" description="Helical" evidence="2">
    <location>
        <begin position="202"/>
        <end position="226"/>
    </location>
</feature>
<gene>
    <name evidence="3" type="ORF">QOZ94_004324</name>
</gene>